<keyword evidence="7" id="KW-1185">Reference proteome</keyword>
<feature type="domain" description="Vertebrate heat shock transcription factor C-terminal" evidence="5">
    <location>
        <begin position="10"/>
        <end position="46"/>
    </location>
</feature>
<dbReference type="AlphaFoldDB" id="V8N2N7"/>
<keyword evidence="1" id="KW-0805">Transcription regulation</keyword>
<dbReference type="InterPro" id="IPR010542">
    <property type="entry name" value="Vert_HSTF_C"/>
</dbReference>
<evidence type="ECO:0000256" key="1">
    <source>
        <dbReference type="ARBA" id="ARBA00023015"/>
    </source>
</evidence>
<sequence>MGIRGSRRGNELNEHLETIDSSLDHLQNMLTTHSFSVDTSALLDPFRGGGGHEPAGSGQQPGQREFAETPPQPPPQQALMGRG</sequence>
<organism evidence="6 7">
    <name type="scientific">Ophiophagus hannah</name>
    <name type="common">King cobra</name>
    <name type="synonym">Naja hannah</name>
    <dbReference type="NCBI Taxonomy" id="8665"/>
    <lineage>
        <taxon>Eukaryota</taxon>
        <taxon>Metazoa</taxon>
        <taxon>Chordata</taxon>
        <taxon>Craniata</taxon>
        <taxon>Vertebrata</taxon>
        <taxon>Euteleostomi</taxon>
        <taxon>Lepidosauria</taxon>
        <taxon>Squamata</taxon>
        <taxon>Bifurcata</taxon>
        <taxon>Unidentata</taxon>
        <taxon>Episquamata</taxon>
        <taxon>Toxicofera</taxon>
        <taxon>Serpentes</taxon>
        <taxon>Colubroidea</taxon>
        <taxon>Elapidae</taxon>
        <taxon>Elapinae</taxon>
        <taxon>Ophiophagus</taxon>
    </lineage>
</organism>
<dbReference type="OrthoDB" id="60033at2759"/>
<dbReference type="Proteomes" id="UP000018936">
    <property type="component" value="Unassembled WGS sequence"/>
</dbReference>
<feature type="region of interest" description="Disordered" evidence="4">
    <location>
        <begin position="41"/>
        <end position="83"/>
    </location>
</feature>
<name>V8N2N7_OPHHA</name>
<gene>
    <name evidence="6" type="ORF">L345_18133</name>
</gene>
<evidence type="ECO:0000256" key="3">
    <source>
        <dbReference type="ARBA" id="ARBA00023163"/>
    </source>
</evidence>
<dbReference type="GO" id="GO:0003677">
    <property type="term" value="F:DNA binding"/>
    <property type="evidence" value="ECO:0007669"/>
    <property type="project" value="InterPro"/>
</dbReference>
<comment type="caution">
    <text evidence="6">The sequence shown here is derived from an EMBL/GenBank/DDBJ whole genome shotgun (WGS) entry which is preliminary data.</text>
</comment>
<evidence type="ECO:0000313" key="6">
    <source>
        <dbReference type="EMBL" id="ETE56156.1"/>
    </source>
</evidence>
<dbReference type="EMBL" id="AZIM01037924">
    <property type="protein sequence ID" value="ETE56156.1"/>
    <property type="molecule type" value="Genomic_DNA"/>
</dbReference>
<evidence type="ECO:0000256" key="2">
    <source>
        <dbReference type="ARBA" id="ARBA00023016"/>
    </source>
</evidence>
<evidence type="ECO:0000259" key="5">
    <source>
        <dbReference type="Pfam" id="PF06546"/>
    </source>
</evidence>
<feature type="non-terminal residue" evidence="6">
    <location>
        <position position="1"/>
    </location>
</feature>
<dbReference type="Pfam" id="PF06546">
    <property type="entry name" value="Vert_HS_TF"/>
    <property type="match status" value="1"/>
</dbReference>
<keyword evidence="3" id="KW-0804">Transcription</keyword>
<proteinExistence type="predicted"/>
<keyword evidence="2" id="KW-0346">Stress response</keyword>
<reference evidence="6 7" key="1">
    <citation type="journal article" date="2013" name="Proc. Natl. Acad. Sci. U.S.A.">
        <title>The king cobra genome reveals dynamic gene evolution and adaptation in the snake venom system.</title>
        <authorList>
            <person name="Vonk F.J."/>
            <person name="Casewell N.R."/>
            <person name="Henkel C.V."/>
            <person name="Heimberg A.M."/>
            <person name="Jansen H.J."/>
            <person name="McCleary R.J."/>
            <person name="Kerkkamp H.M."/>
            <person name="Vos R.A."/>
            <person name="Guerreiro I."/>
            <person name="Calvete J.J."/>
            <person name="Wuster W."/>
            <person name="Woods A.E."/>
            <person name="Logan J.M."/>
            <person name="Harrison R.A."/>
            <person name="Castoe T.A."/>
            <person name="de Koning A.P."/>
            <person name="Pollock D.D."/>
            <person name="Yandell M."/>
            <person name="Calderon D."/>
            <person name="Renjifo C."/>
            <person name="Currier R.B."/>
            <person name="Salgado D."/>
            <person name="Pla D."/>
            <person name="Sanz L."/>
            <person name="Hyder A.S."/>
            <person name="Ribeiro J.M."/>
            <person name="Arntzen J.W."/>
            <person name="van den Thillart G.E."/>
            <person name="Boetzer M."/>
            <person name="Pirovano W."/>
            <person name="Dirks R.P."/>
            <person name="Spaink H.P."/>
            <person name="Duboule D."/>
            <person name="McGlinn E."/>
            <person name="Kini R.M."/>
            <person name="Richardson M.K."/>
        </authorList>
    </citation>
    <scope>NUCLEOTIDE SEQUENCE</scope>
    <source>
        <tissue evidence="6">Blood</tissue>
    </source>
</reference>
<evidence type="ECO:0000256" key="4">
    <source>
        <dbReference type="SAM" id="MobiDB-lite"/>
    </source>
</evidence>
<protein>
    <recommendedName>
        <fullName evidence="5">Vertebrate heat shock transcription factor C-terminal domain-containing protein</fullName>
    </recommendedName>
</protein>
<dbReference type="GO" id="GO:0003700">
    <property type="term" value="F:DNA-binding transcription factor activity"/>
    <property type="evidence" value="ECO:0007669"/>
    <property type="project" value="InterPro"/>
</dbReference>
<evidence type="ECO:0000313" key="7">
    <source>
        <dbReference type="Proteomes" id="UP000018936"/>
    </source>
</evidence>
<accession>V8N2N7</accession>